<evidence type="ECO:0000313" key="2">
    <source>
        <dbReference type="EMBL" id="KAF9660941.1"/>
    </source>
</evidence>
<reference evidence="2 3" key="1">
    <citation type="submission" date="2020-10" db="EMBL/GenBank/DDBJ databases">
        <title>Plant Genome Project.</title>
        <authorList>
            <person name="Zhang R.-G."/>
        </authorList>
    </citation>
    <scope>NUCLEOTIDE SEQUENCE [LARGE SCALE GENOMIC DNA]</scope>
    <source>
        <strain evidence="2">FAFU-HL-1</strain>
        <tissue evidence="2">Leaf</tissue>
    </source>
</reference>
<proteinExistence type="predicted"/>
<organism evidence="2 3">
    <name type="scientific">Salix dunnii</name>
    <dbReference type="NCBI Taxonomy" id="1413687"/>
    <lineage>
        <taxon>Eukaryota</taxon>
        <taxon>Viridiplantae</taxon>
        <taxon>Streptophyta</taxon>
        <taxon>Embryophyta</taxon>
        <taxon>Tracheophyta</taxon>
        <taxon>Spermatophyta</taxon>
        <taxon>Magnoliopsida</taxon>
        <taxon>eudicotyledons</taxon>
        <taxon>Gunneridae</taxon>
        <taxon>Pentapetalae</taxon>
        <taxon>rosids</taxon>
        <taxon>fabids</taxon>
        <taxon>Malpighiales</taxon>
        <taxon>Salicaceae</taxon>
        <taxon>Saliceae</taxon>
        <taxon>Salix</taxon>
    </lineage>
</organism>
<sequence length="84" mass="9196">MDPGDGVIRCTLEEQSNIASCKRVELSRFLSQTLMNSDENHGVFGKGPSRVRNRVPFCSRMPATPHLGLPQSGGLRQSGHHPIV</sequence>
<keyword evidence="3" id="KW-1185">Reference proteome</keyword>
<dbReference type="EMBL" id="JADGMS010000019">
    <property type="protein sequence ID" value="KAF9660941.1"/>
    <property type="molecule type" value="Genomic_DNA"/>
</dbReference>
<name>A0A835J183_9ROSI</name>
<comment type="caution">
    <text evidence="2">The sequence shown here is derived from an EMBL/GenBank/DDBJ whole genome shotgun (WGS) entry which is preliminary data.</text>
</comment>
<dbReference type="AlphaFoldDB" id="A0A835J183"/>
<evidence type="ECO:0000256" key="1">
    <source>
        <dbReference type="SAM" id="MobiDB-lite"/>
    </source>
</evidence>
<gene>
    <name evidence="2" type="ORF">SADUNF_Sadunf19G0016200</name>
</gene>
<accession>A0A835J183</accession>
<evidence type="ECO:0000313" key="3">
    <source>
        <dbReference type="Proteomes" id="UP000657918"/>
    </source>
</evidence>
<protein>
    <submittedName>
        <fullName evidence="2">Uncharacterized protein</fullName>
    </submittedName>
</protein>
<dbReference type="Proteomes" id="UP000657918">
    <property type="component" value="Unassembled WGS sequence"/>
</dbReference>
<feature type="region of interest" description="Disordered" evidence="1">
    <location>
        <begin position="62"/>
        <end position="84"/>
    </location>
</feature>